<dbReference type="OrthoDB" id="5196392at2"/>
<feature type="compositionally biased region" description="Low complexity" evidence="3">
    <location>
        <begin position="194"/>
        <end position="208"/>
    </location>
</feature>
<dbReference type="KEGG" id="goq:ACH46_17315"/>
<reference evidence="5" key="1">
    <citation type="submission" date="2015-06" db="EMBL/GenBank/DDBJ databases">
        <title>Complete genome sequence and metabolic analysis of phthalate degradation pathway in Gordonia sp. QH-11.</title>
        <authorList>
            <person name="Jin D."/>
            <person name="Kong X."/>
            <person name="Bai Z."/>
        </authorList>
    </citation>
    <scope>NUCLEOTIDE SEQUENCE [LARGE SCALE GENOMIC DNA]</scope>
    <source>
        <strain evidence="5">QH-11</strain>
    </source>
</reference>
<keyword evidence="5" id="KW-1185">Reference proteome</keyword>
<evidence type="ECO:0008006" key="6">
    <source>
        <dbReference type="Google" id="ProtNLM"/>
    </source>
</evidence>
<evidence type="ECO:0000256" key="2">
    <source>
        <dbReference type="ARBA" id="ARBA00023136"/>
    </source>
</evidence>
<evidence type="ECO:0000313" key="5">
    <source>
        <dbReference type="Proteomes" id="UP000063789"/>
    </source>
</evidence>
<keyword evidence="2" id="KW-0472">Membrane</keyword>
<reference evidence="4 5" key="2">
    <citation type="journal article" date="2017" name="Int. J. Syst. Evol. Microbiol.">
        <title>Gordonia phthalatica sp. nov., a di-n-butyl phthalate-degrading bacterium isolated from activated sludge.</title>
        <authorList>
            <person name="Jin D."/>
            <person name="Kong X."/>
            <person name="Jia M."/>
            <person name="Yu X."/>
            <person name="Wang X."/>
            <person name="Zhuang X."/>
            <person name="Deng Y."/>
            <person name="Bai Z."/>
        </authorList>
    </citation>
    <scope>NUCLEOTIDE SEQUENCE [LARGE SCALE GENOMIC DNA]</scope>
    <source>
        <strain evidence="4 5">QH-11</strain>
    </source>
</reference>
<protein>
    <recommendedName>
        <fullName evidence="6">Mammalian cell entry protein</fullName>
    </recommendedName>
</protein>
<proteinExistence type="predicted"/>
<dbReference type="GO" id="GO:0016020">
    <property type="term" value="C:membrane"/>
    <property type="evidence" value="ECO:0007669"/>
    <property type="project" value="UniProtKB-SubCell"/>
</dbReference>
<dbReference type="EMBL" id="CP011853">
    <property type="protein sequence ID" value="ALG85924.1"/>
    <property type="molecule type" value="Genomic_DNA"/>
</dbReference>
<evidence type="ECO:0000313" key="4">
    <source>
        <dbReference type="EMBL" id="ALG85924.1"/>
    </source>
</evidence>
<accession>A0A0N9NJ22</accession>
<dbReference type="AlphaFoldDB" id="A0A0N9NJ22"/>
<dbReference type="Proteomes" id="UP000063789">
    <property type="component" value="Chromosome"/>
</dbReference>
<dbReference type="PANTHER" id="PTHR37042">
    <property type="entry name" value="OUTER MEMBRANE PROTEIN RV1973"/>
    <property type="match status" value="1"/>
</dbReference>
<dbReference type="PANTHER" id="PTHR37042:SF4">
    <property type="entry name" value="OUTER MEMBRANE PROTEIN RV1973"/>
    <property type="match status" value="1"/>
</dbReference>
<feature type="region of interest" description="Disordered" evidence="3">
    <location>
        <begin position="168"/>
        <end position="208"/>
    </location>
</feature>
<evidence type="ECO:0000256" key="1">
    <source>
        <dbReference type="ARBA" id="ARBA00004370"/>
    </source>
</evidence>
<organism evidence="4 5">
    <name type="scientific">Gordonia phthalatica</name>
    <dbReference type="NCBI Taxonomy" id="1136941"/>
    <lineage>
        <taxon>Bacteria</taxon>
        <taxon>Bacillati</taxon>
        <taxon>Actinomycetota</taxon>
        <taxon>Actinomycetes</taxon>
        <taxon>Mycobacteriales</taxon>
        <taxon>Gordoniaceae</taxon>
        <taxon>Gordonia</taxon>
    </lineage>
</organism>
<gene>
    <name evidence="4" type="ORF">ACH46_17315</name>
</gene>
<evidence type="ECO:0000256" key="3">
    <source>
        <dbReference type="SAM" id="MobiDB-lite"/>
    </source>
</evidence>
<comment type="subcellular location">
    <subcellularLocation>
        <location evidence="1">Membrane</location>
    </subcellularLocation>
</comment>
<dbReference type="RefSeq" id="WP_062394022.1">
    <property type="nucleotide sequence ID" value="NZ_CP011853.1"/>
</dbReference>
<dbReference type="STRING" id="1136941.ACH46_17315"/>
<name>A0A0N9NJ22_9ACTN</name>
<sequence length="208" mass="22175">MSRAQRWLLVALALVSVAVIAVTVVLGVMFANASAEERARDSALDAAQTYVVDMFSWNPKTIDANVNATMGRLVGTAKTEYQKNIVREKVAENVKSQGVSTQLKIQGAGVIENTRDTARVLLFINQSSTRNDAAEVQIAASRVVFTMEKQGDTWKINEIEILEDDSLNQNVQGGGDGTPPTNAVPIPGPPSESAPAQTTPAQPTQPAG</sequence>
<dbReference type="PATRIC" id="fig|1136941.3.peg.3539"/>